<feature type="signal peptide" evidence="1">
    <location>
        <begin position="1"/>
        <end position="19"/>
    </location>
</feature>
<reference evidence="2 3" key="1">
    <citation type="submission" date="2013-09" db="EMBL/GenBank/DDBJ databases">
        <title>Whole genome shotgun sequence of Novosphingobium tardaugens NBRC 16725.</title>
        <authorList>
            <person name="Isaki S."/>
            <person name="Hosoyama A."/>
            <person name="Tsuchikane K."/>
            <person name="Katsumata H."/>
            <person name="Ando Y."/>
            <person name="Yamazaki S."/>
            <person name="Fujita N."/>
        </authorList>
    </citation>
    <scope>NUCLEOTIDE SEQUENCE [LARGE SCALE GENOMIC DNA]</scope>
    <source>
        <strain evidence="2 3">NBRC 16725</strain>
    </source>
</reference>
<evidence type="ECO:0000256" key="1">
    <source>
        <dbReference type="SAM" id="SignalP"/>
    </source>
</evidence>
<keyword evidence="1" id="KW-0732">Signal</keyword>
<organism evidence="2 3">
    <name type="scientific">Caenibius tardaugens NBRC 16725</name>
    <dbReference type="NCBI Taxonomy" id="1219035"/>
    <lineage>
        <taxon>Bacteria</taxon>
        <taxon>Pseudomonadati</taxon>
        <taxon>Pseudomonadota</taxon>
        <taxon>Alphaproteobacteria</taxon>
        <taxon>Sphingomonadales</taxon>
        <taxon>Erythrobacteraceae</taxon>
        <taxon>Caenibius</taxon>
    </lineage>
</organism>
<name>U2YQQ9_9SPHN</name>
<gene>
    <name evidence="2" type="ORF">NT2_14_00410</name>
</gene>
<dbReference type="RefSeq" id="WP_021691855.1">
    <property type="nucleotide sequence ID" value="NZ_BASZ01000014.1"/>
</dbReference>
<accession>U2YQQ9</accession>
<feature type="chain" id="PRO_5030177803" evidence="1">
    <location>
        <begin position="20"/>
        <end position="135"/>
    </location>
</feature>
<keyword evidence="3" id="KW-1185">Reference proteome</keyword>
<evidence type="ECO:0000313" key="2">
    <source>
        <dbReference type="EMBL" id="GAD51037.1"/>
    </source>
</evidence>
<dbReference type="KEGG" id="ntd:EGO55_04750"/>
<protein>
    <submittedName>
        <fullName evidence="2">Uncharacterized protein</fullName>
    </submittedName>
</protein>
<dbReference type="Proteomes" id="UP000016568">
    <property type="component" value="Unassembled WGS sequence"/>
</dbReference>
<dbReference type="AlphaFoldDB" id="U2YQQ9"/>
<evidence type="ECO:0000313" key="3">
    <source>
        <dbReference type="Proteomes" id="UP000016568"/>
    </source>
</evidence>
<dbReference type="EMBL" id="BASZ01000014">
    <property type="protein sequence ID" value="GAD51037.1"/>
    <property type="molecule type" value="Genomic_DNA"/>
</dbReference>
<proteinExistence type="predicted"/>
<sequence>MKKYFLGFSVAMISALAFAQDAQETFSLRKDTATVFDGAGKARFRADQDFILKYSDNDGRKIYDWQADTRLVRIDAQDGVGIWLSCADLMPIEGKCEAPTNSVKRNDVTRGQSTRGFSLNSAVPMCPGDPRCPRF</sequence>
<comment type="caution">
    <text evidence="2">The sequence shown here is derived from an EMBL/GenBank/DDBJ whole genome shotgun (WGS) entry which is preliminary data.</text>
</comment>